<evidence type="ECO:0000256" key="1">
    <source>
        <dbReference type="ARBA" id="ARBA00004571"/>
    </source>
</evidence>
<dbReference type="PROSITE" id="PS52016">
    <property type="entry name" value="TONB_DEPENDENT_REC_3"/>
    <property type="match status" value="1"/>
</dbReference>
<evidence type="ECO:0000256" key="3">
    <source>
        <dbReference type="ARBA" id="ARBA00022452"/>
    </source>
</evidence>
<keyword evidence="15" id="KW-1185">Reference proteome</keyword>
<evidence type="ECO:0000259" key="12">
    <source>
        <dbReference type="Pfam" id="PF00593"/>
    </source>
</evidence>
<protein>
    <submittedName>
        <fullName evidence="14">TonB-dependent receptor</fullName>
    </submittedName>
</protein>
<sequence length="1020" mass="110465">MIATTARMIGCSGLALAASIASPLLAQDPESVPAPSGTTESPQNQIVVTGSRIERTIEESAVPIQVLGAQDIEESGSTDLAEAVLELPGISESISPQSSNNLIQTSGLSTISLRRLGDDRTLVLINGKRAVSNSGNSDRVSLSTLPAGFVERTEVLTGGMSAVYGSDAIAGVANFILEDDFTGIELDARYSTPEASGGEEYRINALAGTEFADGRGYVLFGVEYRNENEVFADSTRPLTLANLEFDDPISSTGSDGWTNEINYPGCFGIDTERHCILPSGSSSTPGGVFEGDAWFVDGQWFNDLSLRPTTGPGARPPGSDFYTDFDGWNFREGRSNLPEREVLNLAFHSTFEFSDAAKFSLTGSYSDVDTIYYTGYETLNNGDTLGDGSDIGNISASNPFIPPEVEETRSGSVSFNRRLIELGEQARINDRRTMRFIADLTGDLSDTLRYEVYGTYGRFKQVQDNPNEYNFLKARFALDVEADGNGGFQCADAAARADGCSPLNPFGEGTISTAAADYIRHNGHGEQVRKQYTAGAFLSGSLFELPAGDVKFAAGVEWRRESQVTDGDPDGDDFAGINGVRDLQDGATRDTPGYVPDSDFDVTSLATFPSVSASYEVKEAYAEIDVPVFDGFNVQAAARVGDYNTIGTIFSYNIGGVWQASPDIAFRAQYSRSQRAPNLTEIFSPPRPDADGLEDPCEGLLPDGTGITGITGDGADNADLVLVAQNCLTEPGIQAFFADPDNAGDPFTDDQTGTQGPNAGNPNVQEETADTITAGFAFTPTFIPGLTLVADYYRIKITDAITSVSTQNTVSLCYAADDFPNNKFCDVITRDGVGRITEVINFQENLDTEIVSGIDVQLMYRFDPEFIPGRFDVDFRYSHYFEQEVSFEGIGGTIITSSPLGEIGNGEDEFRLRLGYRNGPFRLSYTMTYEGGGVDNIAQHSNPTDERYFKVGDQDFHRIYMSYDFGKDDRFRVYGGVNNLFDDFGAFVPTGLDYGSSYNLDSALSRVLGREFYAGVRVRF</sequence>
<evidence type="ECO:0000259" key="13">
    <source>
        <dbReference type="Pfam" id="PF07715"/>
    </source>
</evidence>
<evidence type="ECO:0000313" key="14">
    <source>
        <dbReference type="EMBL" id="WFL76300.1"/>
    </source>
</evidence>
<evidence type="ECO:0000256" key="2">
    <source>
        <dbReference type="ARBA" id="ARBA00022448"/>
    </source>
</evidence>
<evidence type="ECO:0000256" key="5">
    <source>
        <dbReference type="ARBA" id="ARBA00023077"/>
    </source>
</evidence>
<keyword evidence="11" id="KW-0732">Signal</keyword>
<dbReference type="EMBL" id="CP121106">
    <property type="protein sequence ID" value="WFL76300.1"/>
    <property type="molecule type" value="Genomic_DNA"/>
</dbReference>
<keyword evidence="4 8" id="KW-0812">Transmembrane</keyword>
<comment type="subcellular location">
    <subcellularLocation>
        <location evidence="1 8">Cell outer membrane</location>
        <topology evidence="1 8">Multi-pass membrane protein</topology>
    </subcellularLocation>
</comment>
<proteinExistence type="inferred from homology"/>
<feature type="region of interest" description="Disordered" evidence="10">
    <location>
        <begin position="740"/>
        <end position="765"/>
    </location>
</feature>
<evidence type="ECO:0000256" key="4">
    <source>
        <dbReference type="ARBA" id="ARBA00022692"/>
    </source>
</evidence>
<dbReference type="Gene3D" id="2.40.170.20">
    <property type="entry name" value="TonB-dependent receptor, beta-barrel domain"/>
    <property type="match status" value="1"/>
</dbReference>
<evidence type="ECO:0000256" key="7">
    <source>
        <dbReference type="ARBA" id="ARBA00023237"/>
    </source>
</evidence>
<gene>
    <name evidence="14" type="ORF">P7228_09845</name>
</gene>
<dbReference type="PANTHER" id="PTHR47234:SF2">
    <property type="entry name" value="TONB-DEPENDENT RECEPTOR"/>
    <property type="match status" value="1"/>
</dbReference>
<keyword evidence="7 8" id="KW-0998">Cell outer membrane</keyword>
<reference evidence="14 15" key="1">
    <citation type="submission" date="2023-03" db="EMBL/GenBank/DDBJ databases">
        <title>Altererythrobacter sp. CAU 1644 isolated from sand.</title>
        <authorList>
            <person name="Kim W."/>
        </authorList>
    </citation>
    <scope>NUCLEOTIDE SEQUENCE [LARGE SCALE GENOMIC DNA]</scope>
    <source>
        <strain evidence="14 15">CAU 1644</strain>
    </source>
</reference>
<dbReference type="InterPro" id="IPR037066">
    <property type="entry name" value="Plug_dom_sf"/>
</dbReference>
<evidence type="ECO:0000256" key="11">
    <source>
        <dbReference type="SAM" id="SignalP"/>
    </source>
</evidence>
<keyword evidence="6 8" id="KW-0472">Membrane</keyword>
<keyword evidence="5 9" id="KW-0798">TonB box</keyword>
<dbReference type="InterPro" id="IPR000531">
    <property type="entry name" value="Beta-barrel_TonB"/>
</dbReference>
<dbReference type="Gene3D" id="2.170.130.10">
    <property type="entry name" value="TonB-dependent receptor, plug domain"/>
    <property type="match status" value="1"/>
</dbReference>
<accession>A0ABY8FPV5</accession>
<dbReference type="Pfam" id="PF00593">
    <property type="entry name" value="TonB_dep_Rec_b-barrel"/>
    <property type="match status" value="1"/>
</dbReference>
<dbReference type="Pfam" id="PF07715">
    <property type="entry name" value="Plug"/>
    <property type="match status" value="1"/>
</dbReference>
<dbReference type="InterPro" id="IPR012910">
    <property type="entry name" value="Plug_dom"/>
</dbReference>
<evidence type="ECO:0000256" key="10">
    <source>
        <dbReference type="SAM" id="MobiDB-lite"/>
    </source>
</evidence>
<feature type="compositionally biased region" description="Polar residues" evidence="10">
    <location>
        <begin position="749"/>
        <end position="765"/>
    </location>
</feature>
<keyword evidence="14" id="KW-0675">Receptor</keyword>
<dbReference type="RefSeq" id="WP_278015066.1">
    <property type="nucleotide sequence ID" value="NZ_CP121106.1"/>
</dbReference>
<evidence type="ECO:0000256" key="9">
    <source>
        <dbReference type="RuleBase" id="RU003357"/>
    </source>
</evidence>
<feature type="domain" description="TonB-dependent receptor plug" evidence="13">
    <location>
        <begin position="58"/>
        <end position="172"/>
    </location>
</feature>
<evidence type="ECO:0000313" key="15">
    <source>
        <dbReference type="Proteomes" id="UP001215827"/>
    </source>
</evidence>
<evidence type="ECO:0000256" key="6">
    <source>
        <dbReference type="ARBA" id="ARBA00023136"/>
    </source>
</evidence>
<feature type="chain" id="PRO_5045937249" evidence="11">
    <location>
        <begin position="27"/>
        <end position="1020"/>
    </location>
</feature>
<dbReference type="InterPro" id="IPR039426">
    <property type="entry name" value="TonB-dep_rcpt-like"/>
</dbReference>
<feature type="domain" description="TonB-dependent receptor-like beta-barrel" evidence="12">
    <location>
        <begin position="443"/>
        <end position="980"/>
    </location>
</feature>
<evidence type="ECO:0000256" key="8">
    <source>
        <dbReference type="PROSITE-ProRule" id="PRU01360"/>
    </source>
</evidence>
<keyword evidence="3 8" id="KW-1134">Transmembrane beta strand</keyword>
<organism evidence="14 15">
    <name type="scientific">Altererythrobacter arenosus</name>
    <dbReference type="NCBI Taxonomy" id="3032592"/>
    <lineage>
        <taxon>Bacteria</taxon>
        <taxon>Pseudomonadati</taxon>
        <taxon>Pseudomonadota</taxon>
        <taxon>Alphaproteobacteria</taxon>
        <taxon>Sphingomonadales</taxon>
        <taxon>Erythrobacteraceae</taxon>
        <taxon>Altererythrobacter</taxon>
    </lineage>
</organism>
<feature type="signal peptide" evidence="11">
    <location>
        <begin position="1"/>
        <end position="26"/>
    </location>
</feature>
<dbReference type="Proteomes" id="UP001215827">
    <property type="component" value="Chromosome"/>
</dbReference>
<keyword evidence="2 8" id="KW-0813">Transport</keyword>
<comment type="similarity">
    <text evidence="8 9">Belongs to the TonB-dependent receptor family.</text>
</comment>
<name>A0ABY8FPV5_9SPHN</name>
<dbReference type="SUPFAM" id="SSF56935">
    <property type="entry name" value="Porins"/>
    <property type="match status" value="1"/>
</dbReference>
<dbReference type="InterPro" id="IPR036942">
    <property type="entry name" value="Beta-barrel_TonB_sf"/>
</dbReference>
<dbReference type="PANTHER" id="PTHR47234">
    <property type="match status" value="1"/>
</dbReference>